<proteinExistence type="inferred from homology"/>
<dbReference type="Gene3D" id="3.40.50.300">
    <property type="entry name" value="P-loop containing nucleotide triphosphate hydrolases"/>
    <property type="match status" value="1"/>
</dbReference>
<dbReference type="PANTHER" id="PTHR10695">
    <property type="entry name" value="DEPHOSPHO-COA KINASE-RELATED"/>
    <property type="match status" value="1"/>
</dbReference>
<dbReference type="EMBL" id="FWPT01000001">
    <property type="protein sequence ID" value="SMA34975.1"/>
    <property type="molecule type" value="Genomic_DNA"/>
</dbReference>
<dbReference type="GO" id="GO:0004140">
    <property type="term" value="F:dephospho-CoA kinase activity"/>
    <property type="evidence" value="ECO:0007669"/>
    <property type="project" value="UniProtKB-UniRule"/>
</dbReference>
<dbReference type="OrthoDB" id="9812943at2"/>
<evidence type="ECO:0000256" key="5">
    <source>
        <dbReference type="HAMAP-Rule" id="MF_00376"/>
    </source>
</evidence>
<comment type="function">
    <text evidence="5">Catalyzes the phosphorylation of the 3'-hydroxyl group of dephosphocoenzyme A to form coenzyme A.</text>
</comment>
<keyword evidence="5 7" id="KW-0418">Kinase</keyword>
<sequence>MLTIGVTGGIGCGKSAVTDYLTQKGILIADADQAARKVVEPGQPALKAIAEHFGDHLIQADGNLDRRALRDIVFNDPEQRRWLEQLTHPLINQQLSDEIASATSPYVILVSPLLFEARQNQLVDRVLVIDTTEEMQISRAMARDNISREQASAILNAQASREQRLSMADDVVENSGSLDELYLQLDKLHETYLTLTRQQ</sequence>
<dbReference type="GO" id="GO:0005524">
    <property type="term" value="F:ATP binding"/>
    <property type="evidence" value="ECO:0007669"/>
    <property type="project" value="UniProtKB-UniRule"/>
</dbReference>
<dbReference type="CDD" id="cd02022">
    <property type="entry name" value="DPCK"/>
    <property type="match status" value="1"/>
</dbReference>
<keyword evidence="8" id="KW-1185">Reference proteome</keyword>
<dbReference type="SUPFAM" id="SSF52540">
    <property type="entry name" value="P-loop containing nucleoside triphosphate hydrolases"/>
    <property type="match status" value="1"/>
</dbReference>
<protein>
    <recommendedName>
        <fullName evidence="5 6">Dephospho-CoA kinase</fullName>
        <ecNumber evidence="5 6">2.7.1.24</ecNumber>
    </recommendedName>
    <alternativeName>
        <fullName evidence="5">Dephosphocoenzyme A kinase</fullName>
    </alternativeName>
</protein>
<comment type="pathway">
    <text evidence="5">Cofactor biosynthesis; coenzyme A biosynthesis; CoA from (R)-pantothenate: step 5/5.</text>
</comment>
<keyword evidence="2 5" id="KW-0547">Nucleotide-binding</keyword>
<keyword evidence="5" id="KW-0963">Cytoplasm</keyword>
<keyword evidence="3 5" id="KW-0067">ATP-binding</keyword>
<dbReference type="GO" id="GO:0005737">
    <property type="term" value="C:cytoplasm"/>
    <property type="evidence" value="ECO:0007669"/>
    <property type="project" value="UniProtKB-SubCell"/>
</dbReference>
<dbReference type="InterPro" id="IPR027417">
    <property type="entry name" value="P-loop_NTPase"/>
</dbReference>
<dbReference type="NCBIfam" id="TIGR00152">
    <property type="entry name" value="dephospho-CoA kinase"/>
    <property type="match status" value="1"/>
</dbReference>
<reference evidence="7 8" key="1">
    <citation type="submission" date="2017-03" db="EMBL/GenBank/DDBJ databases">
        <authorList>
            <person name="Afonso C.L."/>
            <person name="Miller P.J."/>
            <person name="Scott M.A."/>
            <person name="Spackman E."/>
            <person name="Goraichik I."/>
            <person name="Dimitrov K.M."/>
            <person name="Suarez D.L."/>
            <person name="Swayne D.E."/>
        </authorList>
    </citation>
    <scope>NUCLEOTIDE SEQUENCE [LARGE SCALE GENOMIC DNA]</scope>
    <source>
        <strain evidence="7">SB41UT1</strain>
    </source>
</reference>
<evidence type="ECO:0000256" key="3">
    <source>
        <dbReference type="ARBA" id="ARBA00022840"/>
    </source>
</evidence>
<evidence type="ECO:0000256" key="4">
    <source>
        <dbReference type="ARBA" id="ARBA00022993"/>
    </source>
</evidence>
<dbReference type="AlphaFoldDB" id="A0A1X7AEN5"/>
<dbReference type="PROSITE" id="PS51219">
    <property type="entry name" value="DPCK"/>
    <property type="match status" value="1"/>
</dbReference>
<comment type="similarity">
    <text evidence="1 5">Belongs to the CoaE family.</text>
</comment>
<dbReference type="HAMAP" id="MF_00376">
    <property type="entry name" value="Dephospho_CoA_kinase"/>
    <property type="match status" value="1"/>
</dbReference>
<dbReference type="PANTHER" id="PTHR10695:SF46">
    <property type="entry name" value="BIFUNCTIONAL COENZYME A SYNTHASE-RELATED"/>
    <property type="match status" value="1"/>
</dbReference>
<organism evidence="7 8">
    <name type="scientific">Parendozoicomonas haliclonae</name>
    <dbReference type="NCBI Taxonomy" id="1960125"/>
    <lineage>
        <taxon>Bacteria</taxon>
        <taxon>Pseudomonadati</taxon>
        <taxon>Pseudomonadota</taxon>
        <taxon>Gammaproteobacteria</taxon>
        <taxon>Oceanospirillales</taxon>
        <taxon>Endozoicomonadaceae</taxon>
        <taxon>Parendozoicomonas</taxon>
    </lineage>
</organism>
<dbReference type="EC" id="2.7.1.24" evidence="5 6"/>
<dbReference type="RefSeq" id="WP_087106504.1">
    <property type="nucleotide sequence ID" value="NZ_CBCSCN010000004.1"/>
</dbReference>
<evidence type="ECO:0000256" key="2">
    <source>
        <dbReference type="ARBA" id="ARBA00022741"/>
    </source>
</evidence>
<evidence type="ECO:0000313" key="7">
    <source>
        <dbReference type="EMBL" id="SMA34975.1"/>
    </source>
</evidence>
<evidence type="ECO:0000313" key="8">
    <source>
        <dbReference type="Proteomes" id="UP000196573"/>
    </source>
</evidence>
<feature type="binding site" evidence="5">
    <location>
        <begin position="11"/>
        <end position="16"/>
    </location>
    <ligand>
        <name>ATP</name>
        <dbReference type="ChEBI" id="CHEBI:30616"/>
    </ligand>
</feature>
<comment type="catalytic activity">
    <reaction evidence="5">
        <text>3'-dephospho-CoA + ATP = ADP + CoA + H(+)</text>
        <dbReference type="Rhea" id="RHEA:18245"/>
        <dbReference type="ChEBI" id="CHEBI:15378"/>
        <dbReference type="ChEBI" id="CHEBI:30616"/>
        <dbReference type="ChEBI" id="CHEBI:57287"/>
        <dbReference type="ChEBI" id="CHEBI:57328"/>
        <dbReference type="ChEBI" id="CHEBI:456216"/>
        <dbReference type="EC" id="2.7.1.24"/>
    </reaction>
</comment>
<dbReference type="GO" id="GO:0015937">
    <property type="term" value="P:coenzyme A biosynthetic process"/>
    <property type="evidence" value="ECO:0007669"/>
    <property type="project" value="UniProtKB-UniRule"/>
</dbReference>
<dbReference type="UniPathway" id="UPA00241">
    <property type="reaction ID" value="UER00356"/>
</dbReference>
<accession>A0A1X7AEN5</accession>
<dbReference type="InterPro" id="IPR001977">
    <property type="entry name" value="Depp_CoAkinase"/>
</dbReference>
<gene>
    <name evidence="5 7" type="primary">coaE</name>
    <name evidence="7" type="ORF">EHSB41UT_00480</name>
</gene>
<dbReference type="Pfam" id="PF01121">
    <property type="entry name" value="CoaE"/>
    <property type="match status" value="1"/>
</dbReference>
<name>A0A1X7AEN5_9GAMM</name>
<keyword evidence="4 5" id="KW-0173">Coenzyme A biosynthesis</keyword>
<evidence type="ECO:0000256" key="6">
    <source>
        <dbReference type="NCBIfam" id="TIGR00152"/>
    </source>
</evidence>
<dbReference type="Proteomes" id="UP000196573">
    <property type="component" value="Unassembled WGS sequence"/>
</dbReference>
<evidence type="ECO:0000256" key="1">
    <source>
        <dbReference type="ARBA" id="ARBA00009018"/>
    </source>
</evidence>
<comment type="subcellular location">
    <subcellularLocation>
        <location evidence="5">Cytoplasm</location>
    </subcellularLocation>
</comment>
<keyword evidence="5 7" id="KW-0808">Transferase</keyword>